<dbReference type="OrthoDB" id="196717at2759"/>
<dbReference type="PANTHER" id="PTHR10414:SF37">
    <property type="entry name" value="BB IN A BOXCAR, ISOFORM C"/>
    <property type="match status" value="1"/>
</dbReference>
<feature type="transmembrane region" description="Helical" evidence="6">
    <location>
        <begin position="138"/>
        <end position="155"/>
    </location>
</feature>
<dbReference type="GO" id="GO:0016020">
    <property type="term" value="C:membrane"/>
    <property type="evidence" value="ECO:0007669"/>
    <property type="project" value="UniProtKB-SubCell"/>
</dbReference>
<keyword evidence="4 6" id="KW-0472">Membrane</keyword>
<feature type="transmembrane region" description="Helical" evidence="6">
    <location>
        <begin position="49"/>
        <end position="69"/>
    </location>
</feature>
<feature type="transmembrane region" description="Helical" evidence="6">
    <location>
        <begin position="167"/>
        <end position="191"/>
    </location>
</feature>
<gene>
    <name evidence="7" type="ORF">INT45_011900</name>
</gene>
<feature type="transmembrane region" description="Helical" evidence="6">
    <location>
        <begin position="268"/>
        <end position="287"/>
    </location>
</feature>
<evidence type="ECO:0000256" key="5">
    <source>
        <dbReference type="RuleBase" id="RU003750"/>
    </source>
</evidence>
<dbReference type="GO" id="GO:0008654">
    <property type="term" value="P:phospholipid biosynthetic process"/>
    <property type="evidence" value="ECO:0007669"/>
    <property type="project" value="InterPro"/>
</dbReference>
<feature type="transmembrane region" description="Helical" evidence="6">
    <location>
        <begin position="299"/>
        <end position="319"/>
    </location>
</feature>
<reference evidence="7 8" key="1">
    <citation type="submission" date="2020-12" db="EMBL/GenBank/DDBJ databases">
        <title>Metabolic potential, ecology and presence of endohyphal bacteria is reflected in genomic diversity of Mucoromycotina.</title>
        <authorList>
            <person name="Muszewska A."/>
            <person name="Okrasinska A."/>
            <person name="Steczkiewicz K."/>
            <person name="Drgas O."/>
            <person name="Orlowska M."/>
            <person name="Perlinska-Lenart U."/>
            <person name="Aleksandrzak-Piekarczyk T."/>
            <person name="Szatraj K."/>
            <person name="Zielenkiewicz U."/>
            <person name="Pilsyk S."/>
            <person name="Malc E."/>
            <person name="Mieczkowski P."/>
            <person name="Kruszewska J.S."/>
            <person name="Biernat P."/>
            <person name="Pawlowska J."/>
        </authorList>
    </citation>
    <scope>NUCLEOTIDE SEQUENCE [LARGE SCALE GENOMIC DNA]</scope>
    <source>
        <strain evidence="7 8">CBS 142.35</strain>
    </source>
</reference>
<proteinExistence type="inferred from homology"/>
<dbReference type="InterPro" id="IPR043130">
    <property type="entry name" value="CDP-OH_PTrfase_TM_dom"/>
</dbReference>
<comment type="caution">
    <text evidence="7">The sequence shown here is derived from an EMBL/GenBank/DDBJ whole genome shotgun (WGS) entry which is preliminary data.</text>
</comment>
<evidence type="ECO:0000256" key="1">
    <source>
        <dbReference type="ARBA" id="ARBA00004370"/>
    </source>
</evidence>
<dbReference type="InterPro" id="IPR014472">
    <property type="entry name" value="CHOPT"/>
</dbReference>
<organism evidence="7 8">
    <name type="scientific">Circinella minor</name>
    <dbReference type="NCBI Taxonomy" id="1195481"/>
    <lineage>
        <taxon>Eukaryota</taxon>
        <taxon>Fungi</taxon>
        <taxon>Fungi incertae sedis</taxon>
        <taxon>Mucoromycota</taxon>
        <taxon>Mucoromycotina</taxon>
        <taxon>Mucoromycetes</taxon>
        <taxon>Mucorales</taxon>
        <taxon>Lichtheimiaceae</taxon>
        <taxon>Circinella</taxon>
    </lineage>
</organism>
<dbReference type="InterPro" id="IPR048254">
    <property type="entry name" value="CDP_ALCOHOL_P_TRANSF_CS"/>
</dbReference>
<evidence type="ECO:0000256" key="6">
    <source>
        <dbReference type="SAM" id="Phobius"/>
    </source>
</evidence>
<evidence type="ECO:0008006" key="9">
    <source>
        <dbReference type="Google" id="ProtNLM"/>
    </source>
</evidence>
<feature type="transmembrane region" description="Helical" evidence="6">
    <location>
        <begin position="326"/>
        <end position="344"/>
    </location>
</feature>
<feature type="transmembrane region" description="Helical" evidence="6">
    <location>
        <begin position="227"/>
        <end position="248"/>
    </location>
</feature>
<dbReference type="PIRSF" id="PIRSF015665">
    <property type="entry name" value="CHOPT"/>
    <property type="match status" value="1"/>
</dbReference>
<feature type="transmembrane region" description="Helical" evidence="6">
    <location>
        <begin position="364"/>
        <end position="388"/>
    </location>
</feature>
<sequence>MTYIPKEALPNLHRYKYGGVDKSLVSRYILSVYWNNLVKIFPVWVAPNLITLLGLLCIICNVGTLYYYAPDLGPCPNWVYTSFGICLFIYQSLDAIDGKQARRTGTSGPLGELFDHGCDALNTTLGVLTWASATSLGQSWWTVVSLMASLGNFYLSTWEEYHTGILFLGYFSGPVEGVLMLVGVHLISGYFGPAFWTLRVSELLGPVLTWEDHPLTRIAGGLQLNHVLIVIGSLVLLLNIVTGLINVVQIKRNPTDFSHPDGSIRKALVGLFPFIFMVGGCYTWLSLWPEIVYEHLNLFIPLVGLLFGHQVGLMIISHVAKLDFPYWNSSVNLILAAGCCLAYLDKSLETPLSITQAATLKAFIIIATIQYGSLVFGVINEICTYMNIGCLTIKKKKSESKVQQKQQTTKNSK</sequence>
<comment type="similarity">
    <text evidence="2 5">Belongs to the CDP-alcohol phosphatidyltransferase class-I family.</text>
</comment>
<name>A0A8H7VK30_9FUNG</name>
<dbReference type="AlphaFoldDB" id="A0A8H7VK30"/>
<dbReference type="Proteomes" id="UP000646827">
    <property type="component" value="Unassembled WGS sequence"/>
</dbReference>
<keyword evidence="8" id="KW-1185">Reference proteome</keyword>
<dbReference type="GO" id="GO:0016780">
    <property type="term" value="F:phosphotransferase activity, for other substituted phosphate groups"/>
    <property type="evidence" value="ECO:0007669"/>
    <property type="project" value="InterPro"/>
</dbReference>
<evidence type="ECO:0000256" key="3">
    <source>
        <dbReference type="ARBA" id="ARBA00022679"/>
    </source>
</evidence>
<comment type="subcellular location">
    <subcellularLocation>
        <location evidence="1">Membrane</location>
    </subcellularLocation>
</comment>
<dbReference type="PANTHER" id="PTHR10414">
    <property type="entry name" value="ETHANOLAMINEPHOSPHOTRANSFERASE"/>
    <property type="match status" value="1"/>
</dbReference>
<keyword evidence="6" id="KW-0812">Transmembrane</keyword>
<dbReference type="EMBL" id="JAEPRB010000296">
    <property type="protein sequence ID" value="KAG2217464.1"/>
    <property type="molecule type" value="Genomic_DNA"/>
</dbReference>
<evidence type="ECO:0000256" key="4">
    <source>
        <dbReference type="ARBA" id="ARBA00023136"/>
    </source>
</evidence>
<evidence type="ECO:0000313" key="7">
    <source>
        <dbReference type="EMBL" id="KAG2217464.1"/>
    </source>
</evidence>
<dbReference type="PROSITE" id="PS00379">
    <property type="entry name" value="CDP_ALCOHOL_P_TRANSF"/>
    <property type="match status" value="1"/>
</dbReference>
<accession>A0A8H7VK30</accession>
<dbReference type="Gene3D" id="1.20.120.1760">
    <property type="match status" value="1"/>
</dbReference>
<protein>
    <recommendedName>
        <fullName evidence="9">Ethanolaminephosphotransferase</fullName>
    </recommendedName>
</protein>
<keyword evidence="6" id="KW-1133">Transmembrane helix</keyword>
<evidence type="ECO:0000256" key="2">
    <source>
        <dbReference type="ARBA" id="ARBA00010441"/>
    </source>
</evidence>
<evidence type="ECO:0000313" key="8">
    <source>
        <dbReference type="Proteomes" id="UP000646827"/>
    </source>
</evidence>
<dbReference type="Pfam" id="PF01066">
    <property type="entry name" value="CDP-OH_P_transf"/>
    <property type="match status" value="1"/>
</dbReference>
<dbReference type="InterPro" id="IPR000462">
    <property type="entry name" value="CDP-OH_P_trans"/>
</dbReference>
<keyword evidence="3 5" id="KW-0808">Transferase</keyword>